<dbReference type="GO" id="GO:0016020">
    <property type="term" value="C:membrane"/>
    <property type="evidence" value="ECO:0007669"/>
    <property type="project" value="InterPro"/>
</dbReference>
<organism evidence="4 5">
    <name type="scientific">Rubrobacter taiwanensis</name>
    <dbReference type="NCBI Taxonomy" id="185139"/>
    <lineage>
        <taxon>Bacteria</taxon>
        <taxon>Bacillati</taxon>
        <taxon>Actinomycetota</taxon>
        <taxon>Rubrobacteria</taxon>
        <taxon>Rubrobacterales</taxon>
        <taxon>Rubrobacteraceae</taxon>
        <taxon>Rubrobacter</taxon>
    </lineage>
</organism>
<name>A0A4R1BPF4_9ACTN</name>
<dbReference type="PANTHER" id="PTHR37423">
    <property type="entry name" value="SOLUBLE LYTIC MUREIN TRANSGLYCOSYLASE-RELATED"/>
    <property type="match status" value="1"/>
</dbReference>
<dbReference type="CDD" id="cd16896">
    <property type="entry name" value="LT_Slt70-like"/>
    <property type="match status" value="1"/>
</dbReference>
<dbReference type="GO" id="GO:0009253">
    <property type="term" value="P:peptidoglycan catabolic process"/>
    <property type="evidence" value="ECO:0007669"/>
    <property type="project" value="InterPro"/>
</dbReference>
<keyword evidence="2" id="KW-0472">Membrane</keyword>
<dbReference type="OrthoDB" id="5244690at2"/>
<dbReference type="InterPro" id="IPR023346">
    <property type="entry name" value="Lysozyme-like_dom_sf"/>
</dbReference>
<dbReference type="AlphaFoldDB" id="A0A4R1BPF4"/>
<dbReference type="SUPFAM" id="SSF53955">
    <property type="entry name" value="Lysozyme-like"/>
    <property type="match status" value="1"/>
</dbReference>
<dbReference type="InterPro" id="IPR008258">
    <property type="entry name" value="Transglycosylase_SLT_dom_1"/>
</dbReference>
<feature type="transmembrane region" description="Helical" evidence="2">
    <location>
        <begin position="12"/>
        <end position="32"/>
    </location>
</feature>
<evidence type="ECO:0000256" key="2">
    <source>
        <dbReference type="SAM" id="Phobius"/>
    </source>
</evidence>
<dbReference type="EMBL" id="SKBU01000008">
    <property type="protein sequence ID" value="TCJ19484.1"/>
    <property type="molecule type" value="Genomic_DNA"/>
</dbReference>
<dbReference type="PANTHER" id="PTHR37423:SF2">
    <property type="entry name" value="MEMBRANE-BOUND LYTIC MUREIN TRANSGLYCOSYLASE C"/>
    <property type="match status" value="1"/>
</dbReference>
<proteinExistence type="inferred from homology"/>
<comment type="caution">
    <text evidence="4">The sequence shown here is derived from an EMBL/GenBank/DDBJ whole genome shotgun (WGS) entry which is preliminary data.</text>
</comment>
<feature type="domain" description="Transglycosylase SLT" evidence="3">
    <location>
        <begin position="52"/>
        <end position="159"/>
    </location>
</feature>
<evidence type="ECO:0000256" key="1">
    <source>
        <dbReference type="ARBA" id="ARBA00007734"/>
    </source>
</evidence>
<accession>A0A4R1BPF4</accession>
<dbReference type="InterPro" id="IPR000189">
    <property type="entry name" value="Transglyc_AS"/>
</dbReference>
<dbReference type="GO" id="GO:0008933">
    <property type="term" value="F:peptidoglycan lytic transglycosylase activity"/>
    <property type="evidence" value="ECO:0007669"/>
    <property type="project" value="InterPro"/>
</dbReference>
<dbReference type="Gene3D" id="1.10.530.10">
    <property type="match status" value="1"/>
</dbReference>
<reference evidence="4 5" key="1">
    <citation type="submission" date="2019-03" db="EMBL/GenBank/DDBJ databases">
        <title>Whole genome sequence of a novel Rubrobacter taiwanensis strain, isolated from Yellowstone National Park.</title>
        <authorList>
            <person name="Freed S."/>
            <person name="Ramaley R.F."/>
            <person name="Kyndt J.A."/>
        </authorList>
    </citation>
    <scope>NUCLEOTIDE SEQUENCE [LARGE SCALE GENOMIC DNA]</scope>
    <source>
        <strain evidence="4 5">Yellowstone</strain>
    </source>
</reference>
<sequence length="193" mass="22448">MRRYGRARARRRRWVGLVAVVVLAGLVLWLWASLEPERRVQEAVYPLRYEETIRAAGELYGVDPALIAGIIYVESRFNPEAVSPRGAYGMMQIMPDTAVFISERSGIGGDFRDPHVNIRMGTWYYTYLERKYQGDERLVLAAYNAGEGRVDAWLRREGFDIERDIPYIETRNYVEDVAEARDRYAELYGDRLR</sequence>
<evidence type="ECO:0000259" key="3">
    <source>
        <dbReference type="Pfam" id="PF01464"/>
    </source>
</evidence>
<dbReference type="Proteomes" id="UP000295244">
    <property type="component" value="Unassembled WGS sequence"/>
</dbReference>
<keyword evidence="2" id="KW-0812">Transmembrane</keyword>
<dbReference type="Pfam" id="PF01464">
    <property type="entry name" value="SLT"/>
    <property type="match status" value="1"/>
</dbReference>
<protein>
    <submittedName>
        <fullName evidence="4">Lytic transglycosylase domain-containing protein</fullName>
    </submittedName>
</protein>
<dbReference type="PRINTS" id="PR00749">
    <property type="entry name" value="LYSOZYMEG"/>
</dbReference>
<keyword evidence="2" id="KW-1133">Transmembrane helix</keyword>
<dbReference type="InterPro" id="IPR002152">
    <property type="entry name" value="Glyco_hydro_23"/>
</dbReference>
<dbReference type="PROSITE" id="PS00922">
    <property type="entry name" value="TRANSGLYCOSYLASE"/>
    <property type="match status" value="1"/>
</dbReference>
<evidence type="ECO:0000313" key="5">
    <source>
        <dbReference type="Proteomes" id="UP000295244"/>
    </source>
</evidence>
<dbReference type="RefSeq" id="WP_132689269.1">
    <property type="nucleotide sequence ID" value="NZ_SKBU01000008.1"/>
</dbReference>
<gene>
    <name evidence="4" type="ORF">E0L93_04890</name>
</gene>
<keyword evidence="5" id="KW-1185">Reference proteome</keyword>
<dbReference type="GO" id="GO:0003796">
    <property type="term" value="F:lysozyme activity"/>
    <property type="evidence" value="ECO:0007669"/>
    <property type="project" value="InterPro"/>
</dbReference>
<comment type="similarity">
    <text evidence="1">Belongs to the transglycosylase Slt family.</text>
</comment>
<evidence type="ECO:0000313" key="4">
    <source>
        <dbReference type="EMBL" id="TCJ19484.1"/>
    </source>
</evidence>